<sequence>MAGDPPVPITVWQVADDDPYGHHTDGLTGRTAQLLIGLYTRVGDTSNLATLPKQSPTPSTSRKPRSLLTTPISSRPSTQGTLLVDLKTPSSVDGLRSDPA</sequence>
<reference evidence="2" key="1">
    <citation type="submission" date="2021-01" db="EMBL/GenBank/DDBJ databases">
        <title>Whole genome shotgun sequence of Virgisporangium aurantiacum NBRC 16421.</title>
        <authorList>
            <person name="Komaki H."/>
            <person name="Tamura T."/>
        </authorList>
    </citation>
    <scope>NUCLEOTIDE SEQUENCE</scope>
    <source>
        <strain evidence="2">NBRC 16421</strain>
    </source>
</reference>
<dbReference type="RefSeq" id="WP_203991184.1">
    <property type="nucleotide sequence ID" value="NZ_BOPG01000013.1"/>
</dbReference>
<organism evidence="2 3">
    <name type="scientific">Virgisporangium aurantiacum</name>
    <dbReference type="NCBI Taxonomy" id="175570"/>
    <lineage>
        <taxon>Bacteria</taxon>
        <taxon>Bacillati</taxon>
        <taxon>Actinomycetota</taxon>
        <taxon>Actinomycetes</taxon>
        <taxon>Micromonosporales</taxon>
        <taxon>Micromonosporaceae</taxon>
        <taxon>Virgisporangium</taxon>
    </lineage>
</organism>
<keyword evidence="3" id="KW-1185">Reference proteome</keyword>
<feature type="compositionally biased region" description="Low complexity" evidence="1">
    <location>
        <begin position="52"/>
        <end position="61"/>
    </location>
</feature>
<feature type="region of interest" description="Disordered" evidence="1">
    <location>
        <begin position="47"/>
        <end position="100"/>
    </location>
</feature>
<protein>
    <submittedName>
        <fullName evidence="2">Uncharacterized protein</fullName>
    </submittedName>
</protein>
<dbReference type="AlphaFoldDB" id="A0A8J3Z4R5"/>
<name>A0A8J3Z4R5_9ACTN</name>
<dbReference type="EMBL" id="BOPG01000013">
    <property type="protein sequence ID" value="GIJ55013.1"/>
    <property type="molecule type" value="Genomic_DNA"/>
</dbReference>
<dbReference type="Proteomes" id="UP000612585">
    <property type="component" value="Unassembled WGS sequence"/>
</dbReference>
<gene>
    <name evidence="2" type="ORF">Vau01_025290</name>
</gene>
<evidence type="ECO:0000313" key="2">
    <source>
        <dbReference type="EMBL" id="GIJ55013.1"/>
    </source>
</evidence>
<feature type="compositionally biased region" description="Polar residues" evidence="1">
    <location>
        <begin position="67"/>
        <end position="81"/>
    </location>
</feature>
<accession>A0A8J3Z4R5</accession>
<proteinExistence type="predicted"/>
<evidence type="ECO:0000256" key="1">
    <source>
        <dbReference type="SAM" id="MobiDB-lite"/>
    </source>
</evidence>
<evidence type="ECO:0000313" key="3">
    <source>
        <dbReference type="Proteomes" id="UP000612585"/>
    </source>
</evidence>
<comment type="caution">
    <text evidence="2">The sequence shown here is derived from an EMBL/GenBank/DDBJ whole genome shotgun (WGS) entry which is preliminary data.</text>
</comment>